<evidence type="ECO:0000256" key="1">
    <source>
        <dbReference type="SAM" id="MobiDB-lite"/>
    </source>
</evidence>
<reference evidence="2 3" key="1">
    <citation type="submission" date="2015-03" db="EMBL/GenBank/DDBJ databases">
        <title>Genome assembly of Sandaracinus amylolyticus DSM 53668.</title>
        <authorList>
            <person name="Sharma G."/>
            <person name="Subramanian S."/>
        </authorList>
    </citation>
    <scope>NUCLEOTIDE SEQUENCE [LARGE SCALE GENOMIC DNA]</scope>
    <source>
        <strain evidence="2 3">DSM 53668</strain>
    </source>
</reference>
<evidence type="ECO:0000313" key="3">
    <source>
        <dbReference type="Proteomes" id="UP000034883"/>
    </source>
</evidence>
<accession>A0A0F6YHQ4</accession>
<evidence type="ECO:0000313" key="2">
    <source>
        <dbReference type="EMBL" id="AKF04363.1"/>
    </source>
</evidence>
<dbReference type="KEGG" id="samy:DB32_001512"/>
<organism evidence="2 3">
    <name type="scientific">Sandaracinus amylolyticus</name>
    <dbReference type="NCBI Taxonomy" id="927083"/>
    <lineage>
        <taxon>Bacteria</taxon>
        <taxon>Pseudomonadati</taxon>
        <taxon>Myxococcota</taxon>
        <taxon>Polyangia</taxon>
        <taxon>Polyangiales</taxon>
        <taxon>Sandaracinaceae</taxon>
        <taxon>Sandaracinus</taxon>
    </lineage>
</organism>
<feature type="compositionally biased region" description="Basic residues" evidence="1">
    <location>
        <begin position="32"/>
        <end position="50"/>
    </location>
</feature>
<feature type="region of interest" description="Disordered" evidence="1">
    <location>
        <begin position="28"/>
        <end position="50"/>
    </location>
</feature>
<dbReference type="EMBL" id="CP011125">
    <property type="protein sequence ID" value="AKF04363.1"/>
    <property type="molecule type" value="Genomic_DNA"/>
</dbReference>
<sequence length="50" mass="5921">MEQWLDVGDRREAAQRVREWVVESYELARTTPARRKPKSRKPPRAAAKSR</sequence>
<name>A0A0F6YHQ4_9BACT</name>
<gene>
    <name evidence="2" type="ORF">DB32_001512</name>
</gene>
<dbReference type="Proteomes" id="UP000034883">
    <property type="component" value="Chromosome"/>
</dbReference>
<protein>
    <submittedName>
        <fullName evidence="2">Uncharacterized protein</fullName>
    </submittedName>
</protein>
<dbReference type="AlphaFoldDB" id="A0A0F6YHQ4"/>
<proteinExistence type="predicted"/>
<keyword evidence="3" id="KW-1185">Reference proteome</keyword>